<comment type="caution">
    <text evidence="1">The sequence shown here is derived from an EMBL/GenBank/DDBJ whole genome shotgun (WGS) entry which is preliminary data.</text>
</comment>
<accession>A0AAD6CNG0</accession>
<reference evidence="1 2" key="1">
    <citation type="journal article" date="2023" name="IMA Fungus">
        <title>Comparative genomic study of the Penicillium genus elucidates a diverse pangenome and 15 lateral gene transfer events.</title>
        <authorList>
            <person name="Petersen C."/>
            <person name="Sorensen T."/>
            <person name="Nielsen M.R."/>
            <person name="Sondergaard T.E."/>
            <person name="Sorensen J.L."/>
            <person name="Fitzpatrick D.A."/>
            <person name="Frisvad J.C."/>
            <person name="Nielsen K.L."/>
        </authorList>
    </citation>
    <scope>NUCLEOTIDE SEQUENCE [LARGE SCALE GENOMIC DNA]</scope>
    <source>
        <strain evidence="1 2">IBT 35679</strain>
    </source>
</reference>
<proteinExistence type="predicted"/>
<protein>
    <submittedName>
        <fullName evidence="1">Uncharacterized protein</fullName>
    </submittedName>
</protein>
<organism evidence="1 2">
    <name type="scientific">Penicillium frequentans</name>
    <dbReference type="NCBI Taxonomy" id="3151616"/>
    <lineage>
        <taxon>Eukaryota</taxon>
        <taxon>Fungi</taxon>
        <taxon>Dikarya</taxon>
        <taxon>Ascomycota</taxon>
        <taxon>Pezizomycotina</taxon>
        <taxon>Eurotiomycetes</taxon>
        <taxon>Eurotiomycetidae</taxon>
        <taxon>Eurotiales</taxon>
        <taxon>Aspergillaceae</taxon>
        <taxon>Penicillium</taxon>
    </lineage>
</organism>
<evidence type="ECO:0000313" key="1">
    <source>
        <dbReference type="EMBL" id="KAJ5525272.1"/>
    </source>
</evidence>
<dbReference type="EMBL" id="JAQIZZ010000008">
    <property type="protein sequence ID" value="KAJ5525272.1"/>
    <property type="molecule type" value="Genomic_DNA"/>
</dbReference>
<dbReference type="Proteomes" id="UP001220324">
    <property type="component" value="Unassembled WGS sequence"/>
</dbReference>
<evidence type="ECO:0000313" key="2">
    <source>
        <dbReference type="Proteomes" id="UP001220324"/>
    </source>
</evidence>
<gene>
    <name evidence="1" type="ORF">N7494_011922</name>
</gene>
<dbReference type="AlphaFoldDB" id="A0AAD6CNG0"/>
<keyword evidence="2" id="KW-1185">Reference proteome</keyword>
<name>A0AAD6CNG0_9EURO</name>
<sequence>MSAFNTFQQSGEQCTAWLRFTIERFDVYGQWEGVSGPGVVIIESVVRTENSDLPYSSQLTKAVYQHEFELKTLKFVFMYNVVNEETLRFVREFIYNEETYKDLDHIQEAPRKSFEKDTPQYHQLLGTRMGTRHIGRVVTWFQSYRLQLRFDID</sequence>